<evidence type="ECO:0000256" key="1">
    <source>
        <dbReference type="ARBA" id="ARBA00023002"/>
    </source>
</evidence>
<evidence type="ECO:0000313" key="5">
    <source>
        <dbReference type="Proteomes" id="UP001595823"/>
    </source>
</evidence>
<accession>A0ABV8TYB5</accession>
<dbReference type="PRINTS" id="PR00420">
    <property type="entry name" value="RNGMNOXGNASE"/>
</dbReference>
<feature type="domain" description="FAD-binding" evidence="3">
    <location>
        <begin position="4"/>
        <end position="330"/>
    </location>
</feature>
<dbReference type="InterPro" id="IPR002938">
    <property type="entry name" value="FAD-bd"/>
</dbReference>
<keyword evidence="5" id="KW-1185">Reference proteome</keyword>
<dbReference type="GO" id="GO:0004497">
    <property type="term" value="F:monooxygenase activity"/>
    <property type="evidence" value="ECO:0007669"/>
    <property type="project" value="UniProtKB-KW"/>
</dbReference>
<dbReference type="SUPFAM" id="SSF51905">
    <property type="entry name" value="FAD/NAD(P)-binding domain"/>
    <property type="match status" value="1"/>
</dbReference>
<keyword evidence="2 4" id="KW-0503">Monooxygenase</keyword>
<gene>
    <name evidence="4" type="ORF">ACFPET_10215</name>
</gene>
<dbReference type="Gene3D" id="3.50.50.60">
    <property type="entry name" value="FAD/NAD(P)-binding domain"/>
    <property type="match status" value="1"/>
</dbReference>
<sequence>MRRAIVVGGGIGGLTAALSLRSKGWRVEVHERAEALENVGSGLAVASNALRALDTIGLGERVRDLEAFQGYAAGVRTWDGRWLMRTDQEAAVELFGDTTVVLKRPRLVSLLAGELDDGELLLGSRVRSVDAEKGLVATDSGEREADLVVAADGIRSSLRRSLLPEHPGPVYSGQVTWRTVVPHLPENLTATEFWGRGRLVATMPLSSRETYVYASALLPERGKAPDEKRLLLDMFDGWAEPVGELLEKAEPEKVLRNDVYFMETPIPRMSVGKVAFLGDAAHGMTPNLGQGACQAIEDAVVLAHHLDKGTGLDGYDRDRRPRTAMVVKRSKRTQDMALQSNPAAVAIRNAGVRLVSRFAARSSFKSLAPVLGWRPPAD</sequence>
<reference evidence="5" key="1">
    <citation type="journal article" date="2019" name="Int. J. Syst. Evol. Microbiol.">
        <title>The Global Catalogue of Microorganisms (GCM) 10K type strain sequencing project: providing services to taxonomists for standard genome sequencing and annotation.</title>
        <authorList>
            <consortium name="The Broad Institute Genomics Platform"/>
            <consortium name="The Broad Institute Genome Sequencing Center for Infectious Disease"/>
            <person name="Wu L."/>
            <person name="Ma J."/>
        </authorList>
    </citation>
    <scope>NUCLEOTIDE SEQUENCE [LARGE SCALE GENOMIC DNA]</scope>
    <source>
        <strain evidence="5">IBRC-M 10908</strain>
    </source>
</reference>
<dbReference type="Proteomes" id="UP001595823">
    <property type="component" value="Unassembled WGS sequence"/>
</dbReference>
<dbReference type="Pfam" id="PF01494">
    <property type="entry name" value="FAD_binding_3"/>
    <property type="match status" value="1"/>
</dbReference>
<evidence type="ECO:0000259" key="3">
    <source>
        <dbReference type="Pfam" id="PF01494"/>
    </source>
</evidence>
<dbReference type="InterPro" id="IPR050493">
    <property type="entry name" value="FAD-dep_Monooxygenase_BioMet"/>
</dbReference>
<name>A0ABV8TYB5_9ACTN</name>
<dbReference type="EMBL" id="JBHSDK010000014">
    <property type="protein sequence ID" value="MFC4335572.1"/>
    <property type="molecule type" value="Genomic_DNA"/>
</dbReference>
<dbReference type="RefSeq" id="WP_380620572.1">
    <property type="nucleotide sequence ID" value="NZ_JBHSDK010000014.1"/>
</dbReference>
<comment type="caution">
    <text evidence="4">The sequence shown here is derived from an EMBL/GenBank/DDBJ whole genome shotgun (WGS) entry which is preliminary data.</text>
</comment>
<evidence type="ECO:0000256" key="2">
    <source>
        <dbReference type="ARBA" id="ARBA00023033"/>
    </source>
</evidence>
<keyword evidence="1" id="KW-0560">Oxidoreductase</keyword>
<dbReference type="PANTHER" id="PTHR13789:SF309">
    <property type="entry name" value="PUTATIVE (AFU_ORTHOLOGUE AFUA_6G14510)-RELATED"/>
    <property type="match status" value="1"/>
</dbReference>
<organism evidence="4 5">
    <name type="scientific">Salininema proteolyticum</name>
    <dbReference type="NCBI Taxonomy" id="1607685"/>
    <lineage>
        <taxon>Bacteria</taxon>
        <taxon>Bacillati</taxon>
        <taxon>Actinomycetota</taxon>
        <taxon>Actinomycetes</taxon>
        <taxon>Glycomycetales</taxon>
        <taxon>Glycomycetaceae</taxon>
        <taxon>Salininema</taxon>
    </lineage>
</organism>
<dbReference type="PANTHER" id="PTHR13789">
    <property type="entry name" value="MONOOXYGENASE"/>
    <property type="match status" value="1"/>
</dbReference>
<dbReference type="InterPro" id="IPR036188">
    <property type="entry name" value="FAD/NAD-bd_sf"/>
</dbReference>
<proteinExistence type="predicted"/>
<protein>
    <submittedName>
        <fullName evidence="4">FAD-dependent monooxygenase</fullName>
    </submittedName>
</protein>
<evidence type="ECO:0000313" key="4">
    <source>
        <dbReference type="EMBL" id="MFC4335572.1"/>
    </source>
</evidence>